<evidence type="ECO:0000256" key="4">
    <source>
        <dbReference type="ARBA" id="ARBA00022490"/>
    </source>
</evidence>
<comment type="caution">
    <text evidence="11">The sequence shown here is derived from an EMBL/GenBank/DDBJ whole genome shotgun (WGS) entry which is preliminary data.</text>
</comment>
<dbReference type="Pfam" id="PF00565">
    <property type="entry name" value="SNase"/>
    <property type="match status" value="3"/>
</dbReference>
<name>A0A7C8M5R8_9PLEO</name>
<evidence type="ECO:0000256" key="1">
    <source>
        <dbReference type="ARBA" id="ARBA00004496"/>
    </source>
</evidence>
<evidence type="ECO:0000256" key="3">
    <source>
        <dbReference type="ARBA" id="ARBA00014651"/>
    </source>
</evidence>
<feature type="domain" description="TNase-like" evidence="10">
    <location>
        <begin position="319"/>
        <end position="456"/>
    </location>
</feature>
<dbReference type="InterPro" id="IPR002999">
    <property type="entry name" value="Tudor"/>
</dbReference>
<keyword evidence="12" id="KW-1185">Reference proteome</keyword>
<gene>
    <name evidence="11" type="ORF">BDV95DRAFT_679033</name>
</gene>
<evidence type="ECO:0000313" key="11">
    <source>
        <dbReference type="EMBL" id="KAF2868215.1"/>
    </source>
</evidence>
<keyword evidence="4 7" id="KW-0963">Cytoplasm</keyword>
<evidence type="ECO:0000256" key="8">
    <source>
        <dbReference type="SAM" id="MobiDB-lite"/>
    </source>
</evidence>
<dbReference type="SMART" id="SM00333">
    <property type="entry name" value="TUDOR"/>
    <property type="match status" value="1"/>
</dbReference>
<dbReference type="PIRSF" id="PIRSF017179">
    <property type="entry name" value="RISC-Tudor-SN"/>
    <property type="match status" value="1"/>
</dbReference>
<protein>
    <recommendedName>
        <fullName evidence="2">Probable endonuclease LCL3</fullName>
    </recommendedName>
    <alternativeName>
        <fullName evidence="3">Probable endonuclease lcl3</fullName>
    </alternativeName>
</protein>
<dbReference type="InterPro" id="IPR035437">
    <property type="entry name" value="SNase_OB-fold_sf"/>
</dbReference>
<dbReference type="OrthoDB" id="10023235at2759"/>
<dbReference type="FunFam" id="2.40.50.90:FF:000010">
    <property type="entry name" value="Ribonuclease"/>
    <property type="match status" value="1"/>
</dbReference>
<sequence length="884" mass="97928">MSLQEAKVKSVLSGDTVVLHNINNPKQERTLSLAFVSAPRLKREGDEQYAFESRDYLRRFLVGKVVQFRVLYKIPTGVNREYGLITLPNRTQLPDLAVAEGWVKLRDDAGRKDDSDEAAATLEKLQVLEARARADSKGVWQESGGRINSTSELSDPKSFVEEHKGKEIDSIVEKVLSGDRLICRLLLSPTEHVQTMILLAGIRAPATKRTNTSDGKEQPAEPYGDEAQQFVELRLLQRNVVINVLGVSPSGQIVATVKHPVNGNIAPFILKSGLARCTDHHTTLLGQEMGSLRQAEKAAKDSRQGLFQGHVAQKASGAGELEAVVSRVQSADTLFLRGKVGGERRINLSSVRQPKPSDPKQSPWGPEAKEFLRKKLIGKHVKFHVDGKRAATEGYDEREMATVTLQGKNVGLLLVENGLASVIRHRQEDTDRSPIYDDLLLAEQAAQEGQKGLWSPKAPSAKQFVDYSESLEKAKRQLTLLSRQRKVPGVVDFVKSGSRFTVLVPRENAKLTFVLSGIRAPRSARNPTDKGEPFGQEAHDFANKRCQQRDVEIDVEDCDKMGGFIGTLYINRENFAKALLEEGLASVHAYSAEKSGNANELFAAEQKAKDARKGLWQDYDPSQDEEAEPTTAGAETNGQNGDTAEARRKDYRDVMVTHIDETGRLKVQEIGAGTTALTTLMDAFRSFHLNPSNNQGLPGPPKAGEFVAAKFTADDEWYRARIRRNDREAKKAEVVYIDYGNSELIPWSRLRPLSQPQFLPSKLKPQAHDAQLSFVQLPGNAEYLADAVNFIAQETADRRLVANVDQVEKDGTFWITLFDPKDSKTGTESVNAEVIGEGLALVPKKLRAWERGAGEMVEALRKRQEGASGEHKGMWEYGDLTEDD</sequence>
<evidence type="ECO:0000256" key="5">
    <source>
        <dbReference type="ARBA" id="ARBA00022553"/>
    </source>
</evidence>
<dbReference type="GO" id="GO:0003723">
    <property type="term" value="F:RNA binding"/>
    <property type="evidence" value="ECO:0007669"/>
    <property type="project" value="UniProtKB-UniRule"/>
</dbReference>
<evidence type="ECO:0000259" key="10">
    <source>
        <dbReference type="PROSITE" id="PS50830"/>
    </source>
</evidence>
<organism evidence="11 12">
    <name type="scientific">Massariosphaeria phaeospora</name>
    <dbReference type="NCBI Taxonomy" id="100035"/>
    <lineage>
        <taxon>Eukaryota</taxon>
        <taxon>Fungi</taxon>
        <taxon>Dikarya</taxon>
        <taxon>Ascomycota</taxon>
        <taxon>Pezizomycotina</taxon>
        <taxon>Dothideomycetes</taxon>
        <taxon>Pleosporomycetidae</taxon>
        <taxon>Pleosporales</taxon>
        <taxon>Pleosporales incertae sedis</taxon>
        <taxon>Massariosphaeria</taxon>
    </lineage>
</organism>
<dbReference type="PROSITE" id="PS50830">
    <property type="entry name" value="TNASE_3"/>
    <property type="match status" value="4"/>
</dbReference>
<feature type="domain" description="TNase-like" evidence="10">
    <location>
        <begin position="485"/>
        <end position="618"/>
    </location>
</feature>
<dbReference type="GO" id="GO:0004518">
    <property type="term" value="F:nuclease activity"/>
    <property type="evidence" value="ECO:0007669"/>
    <property type="project" value="TreeGrafter"/>
</dbReference>
<dbReference type="Proteomes" id="UP000481861">
    <property type="component" value="Unassembled WGS sequence"/>
</dbReference>
<dbReference type="EMBL" id="JAADJZ010000020">
    <property type="protein sequence ID" value="KAF2868215.1"/>
    <property type="molecule type" value="Genomic_DNA"/>
</dbReference>
<dbReference type="Gene3D" id="2.40.50.90">
    <property type="match status" value="5"/>
</dbReference>
<dbReference type="CDD" id="cd00175">
    <property type="entry name" value="SNc"/>
    <property type="match status" value="3"/>
</dbReference>
<dbReference type="InterPro" id="IPR016685">
    <property type="entry name" value="Silence_cplx_Nase-comp_TudorSN"/>
</dbReference>
<dbReference type="FunFam" id="2.40.50.90:FF:000019">
    <property type="entry name" value="Transcription factor (Snd1/p100), putative"/>
    <property type="match status" value="1"/>
</dbReference>
<feature type="domain" description="TNase-like" evidence="10">
    <location>
        <begin position="166"/>
        <end position="309"/>
    </location>
</feature>
<dbReference type="GO" id="GO:0006402">
    <property type="term" value="P:mRNA catabolic process"/>
    <property type="evidence" value="ECO:0007669"/>
    <property type="project" value="UniProtKB-UniRule"/>
</dbReference>
<evidence type="ECO:0000259" key="9">
    <source>
        <dbReference type="PROSITE" id="PS50304"/>
    </source>
</evidence>
<feature type="domain" description="TNase-like" evidence="10">
    <location>
        <begin position="2"/>
        <end position="142"/>
    </location>
</feature>
<dbReference type="SMART" id="SM00318">
    <property type="entry name" value="SNc"/>
    <property type="match status" value="4"/>
</dbReference>
<proteinExistence type="predicted"/>
<dbReference type="FunFam" id="2.30.30.140:FF:000018">
    <property type="entry name" value="Serine/threonine-protein kinase 31"/>
    <property type="match status" value="1"/>
</dbReference>
<feature type="compositionally biased region" description="Basic and acidic residues" evidence="8">
    <location>
        <begin position="862"/>
        <end position="874"/>
    </location>
</feature>
<dbReference type="FunFam" id="2.40.50.90:FF:000030">
    <property type="entry name" value="Transcription factor (Snd1/p100), putative"/>
    <property type="match status" value="1"/>
</dbReference>
<dbReference type="AlphaFoldDB" id="A0A7C8M5R8"/>
<dbReference type="PROSITE" id="PS50304">
    <property type="entry name" value="TUDOR"/>
    <property type="match status" value="1"/>
</dbReference>
<dbReference type="PANTHER" id="PTHR12302">
    <property type="entry name" value="EBNA2 BINDING PROTEIN P100"/>
    <property type="match status" value="1"/>
</dbReference>
<keyword evidence="6" id="KW-0677">Repeat</keyword>
<comment type="subcellular location">
    <subcellularLocation>
        <location evidence="1 7">Cytoplasm</location>
    </subcellularLocation>
</comment>
<feature type="region of interest" description="Disordered" evidence="8">
    <location>
        <begin position="618"/>
        <end position="648"/>
    </location>
</feature>
<dbReference type="GO" id="GO:0031047">
    <property type="term" value="P:regulatory ncRNA-mediated gene silencing"/>
    <property type="evidence" value="ECO:0007669"/>
    <property type="project" value="UniProtKB-UniRule"/>
</dbReference>
<evidence type="ECO:0000313" key="12">
    <source>
        <dbReference type="Proteomes" id="UP000481861"/>
    </source>
</evidence>
<feature type="region of interest" description="Disordered" evidence="8">
    <location>
        <begin position="862"/>
        <end position="884"/>
    </location>
</feature>
<reference evidence="11 12" key="1">
    <citation type="submission" date="2020-01" db="EMBL/GenBank/DDBJ databases">
        <authorList>
            <consortium name="DOE Joint Genome Institute"/>
            <person name="Haridas S."/>
            <person name="Albert R."/>
            <person name="Binder M."/>
            <person name="Bloem J."/>
            <person name="Labutti K."/>
            <person name="Salamov A."/>
            <person name="Andreopoulos B."/>
            <person name="Baker S.E."/>
            <person name="Barry K."/>
            <person name="Bills G."/>
            <person name="Bluhm B.H."/>
            <person name="Cannon C."/>
            <person name="Castanera R."/>
            <person name="Culley D.E."/>
            <person name="Daum C."/>
            <person name="Ezra D."/>
            <person name="Gonzalez J.B."/>
            <person name="Henrissat B."/>
            <person name="Kuo A."/>
            <person name="Liang C."/>
            <person name="Lipzen A."/>
            <person name="Lutzoni F."/>
            <person name="Magnuson J."/>
            <person name="Mondo S."/>
            <person name="Nolan M."/>
            <person name="Ohm R."/>
            <person name="Pangilinan J."/>
            <person name="Park H.-J.H."/>
            <person name="Ramirez L."/>
            <person name="Alfaro M."/>
            <person name="Sun H."/>
            <person name="Tritt A."/>
            <person name="Yoshinaga Y."/>
            <person name="Zwiers L.-H.L."/>
            <person name="Turgeon B.G."/>
            <person name="Goodwin S.B."/>
            <person name="Spatafora J.W."/>
            <person name="Crous P.W."/>
            <person name="Grigoriev I.V."/>
        </authorList>
    </citation>
    <scope>NUCLEOTIDE SEQUENCE [LARGE SCALE GENOMIC DNA]</scope>
    <source>
        <strain evidence="11 12">CBS 611.86</strain>
    </source>
</reference>
<dbReference type="FunFam" id="2.40.50.90:FF:000001">
    <property type="entry name" value="Staphylococcal nuclease domain-containing protein"/>
    <property type="match status" value="1"/>
</dbReference>
<dbReference type="SUPFAM" id="SSF50199">
    <property type="entry name" value="Staphylococcal nuclease"/>
    <property type="match status" value="5"/>
</dbReference>
<dbReference type="Pfam" id="PF00567">
    <property type="entry name" value="TUDOR"/>
    <property type="match status" value="1"/>
</dbReference>
<dbReference type="InterPro" id="IPR016071">
    <property type="entry name" value="Staphylococal_nuclease_OB-fold"/>
</dbReference>
<evidence type="ECO:0000256" key="2">
    <source>
        <dbReference type="ARBA" id="ARBA00013404"/>
    </source>
</evidence>
<dbReference type="GO" id="GO:0005829">
    <property type="term" value="C:cytosol"/>
    <property type="evidence" value="ECO:0007669"/>
    <property type="project" value="UniProtKB-UniRule"/>
</dbReference>
<dbReference type="GO" id="GO:0005634">
    <property type="term" value="C:nucleus"/>
    <property type="evidence" value="ECO:0007669"/>
    <property type="project" value="TreeGrafter"/>
</dbReference>
<dbReference type="SUPFAM" id="SSF63748">
    <property type="entry name" value="Tudor/PWWP/MBT"/>
    <property type="match status" value="1"/>
</dbReference>
<keyword evidence="5" id="KW-0597">Phosphoprotein</keyword>
<dbReference type="GO" id="GO:0031332">
    <property type="term" value="C:RNAi effector complex"/>
    <property type="evidence" value="ECO:0007669"/>
    <property type="project" value="InterPro"/>
</dbReference>
<evidence type="ECO:0000256" key="6">
    <source>
        <dbReference type="ARBA" id="ARBA00022737"/>
    </source>
</evidence>
<evidence type="ECO:0000256" key="7">
    <source>
        <dbReference type="PIRNR" id="PIRNR017179"/>
    </source>
</evidence>
<accession>A0A7C8M5R8</accession>
<dbReference type="PANTHER" id="PTHR12302:SF2">
    <property type="entry name" value="STAPHYLOCOCCAL NUCLEASE DOMAIN-CONTAINING PROTEIN 1"/>
    <property type="match status" value="1"/>
</dbReference>
<dbReference type="Gene3D" id="2.30.30.140">
    <property type="match status" value="1"/>
</dbReference>
<feature type="domain" description="Tudor" evidence="9">
    <location>
        <begin position="700"/>
        <end position="760"/>
    </location>
</feature>